<dbReference type="GO" id="GO:0043190">
    <property type="term" value="C:ATP-binding cassette (ABC) transporter complex"/>
    <property type="evidence" value="ECO:0007669"/>
    <property type="project" value="InterPro"/>
</dbReference>
<keyword evidence="14" id="KW-1185">Reference proteome</keyword>
<dbReference type="GO" id="GO:0022857">
    <property type="term" value="F:transmembrane transporter activity"/>
    <property type="evidence" value="ECO:0007669"/>
    <property type="project" value="InterPro"/>
</dbReference>
<keyword evidence="8" id="KW-0029">Amino-acid transport</keyword>
<keyword evidence="9 11" id="KW-1133">Transmembrane helix</keyword>
<evidence type="ECO:0000256" key="10">
    <source>
        <dbReference type="ARBA" id="ARBA00023136"/>
    </source>
</evidence>
<accession>A0A1I3U4H2</accession>
<dbReference type="Pfam" id="PF00528">
    <property type="entry name" value="BPD_transp_1"/>
    <property type="match status" value="1"/>
</dbReference>
<dbReference type="FunFam" id="1.10.3720.10:FF:000033">
    <property type="entry name" value="Polar amino acid ABC transporter permease"/>
    <property type="match status" value="1"/>
</dbReference>
<reference evidence="14" key="1">
    <citation type="submission" date="2016-10" db="EMBL/GenBank/DDBJ databases">
        <authorList>
            <person name="Varghese N."/>
            <person name="Submissions S."/>
        </authorList>
    </citation>
    <scope>NUCLEOTIDE SEQUENCE [LARGE SCALE GENOMIC DNA]</scope>
    <source>
        <strain evidence="14">DSM 5918</strain>
    </source>
</reference>
<feature type="transmembrane region" description="Helical" evidence="11">
    <location>
        <begin position="86"/>
        <end position="107"/>
    </location>
</feature>
<feature type="transmembrane region" description="Helical" evidence="11">
    <location>
        <begin position="20"/>
        <end position="47"/>
    </location>
</feature>
<dbReference type="InterPro" id="IPR035906">
    <property type="entry name" value="MetI-like_sf"/>
</dbReference>
<dbReference type="InterPro" id="IPR010065">
    <property type="entry name" value="AA_ABC_transptr_permease_3TM"/>
</dbReference>
<evidence type="ECO:0000313" key="13">
    <source>
        <dbReference type="EMBL" id="SFJ77643.1"/>
    </source>
</evidence>
<evidence type="ECO:0000256" key="6">
    <source>
        <dbReference type="ARBA" id="ARBA00022475"/>
    </source>
</evidence>
<dbReference type="InterPro" id="IPR000515">
    <property type="entry name" value="MetI-like"/>
</dbReference>
<evidence type="ECO:0000259" key="12">
    <source>
        <dbReference type="PROSITE" id="PS50928"/>
    </source>
</evidence>
<comment type="subcellular location">
    <subcellularLocation>
        <location evidence="2">Cell inner membrane</location>
        <topology evidence="2">Multi-pass membrane protein</topology>
    </subcellularLocation>
    <subcellularLocation>
        <location evidence="11">Cell membrane</location>
        <topology evidence="11">Multi-pass membrane protein</topology>
    </subcellularLocation>
</comment>
<keyword evidence="10 11" id="KW-0472">Membrane</keyword>
<gene>
    <name evidence="13" type="ORF">SAMN04488082_10711</name>
</gene>
<comment type="function">
    <text evidence="1">Part of the binding-protein-dependent transport system for glutamine; probably responsible for the translocation of the substrate across the membrane.</text>
</comment>
<name>A0A1I3U4H2_9BACT</name>
<evidence type="ECO:0000256" key="5">
    <source>
        <dbReference type="ARBA" id="ARBA00022448"/>
    </source>
</evidence>
<evidence type="ECO:0000256" key="8">
    <source>
        <dbReference type="ARBA" id="ARBA00022970"/>
    </source>
</evidence>
<keyword evidence="7 11" id="KW-0812">Transmembrane</keyword>
<keyword evidence="6" id="KW-1003">Cell membrane</keyword>
<feature type="transmembrane region" description="Helical" evidence="11">
    <location>
        <begin position="191"/>
        <end position="210"/>
    </location>
</feature>
<dbReference type="STRING" id="52560.SAMN04488082_10711"/>
<dbReference type="GO" id="GO:0006865">
    <property type="term" value="P:amino acid transport"/>
    <property type="evidence" value="ECO:0007669"/>
    <property type="project" value="UniProtKB-KW"/>
</dbReference>
<dbReference type="NCBIfam" id="TIGR01726">
    <property type="entry name" value="HEQRo_perm_3TM"/>
    <property type="match status" value="1"/>
</dbReference>
<comment type="similarity">
    <text evidence="3">Belongs to the binding-protein-dependent transport system permease family. HisMQ subfamily.</text>
</comment>
<evidence type="ECO:0000256" key="3">
    <source>
        <dbReference type="ARBA" id="ARBA00010072"/>
    </source>
</evidence>
<dbReference type="PANTHER" id="PTHR30614:SF20">
    <property type="entry name" value="GLUTAMINE TRANSPORT SYSTEM PERMEASE PROTEIN GLNP"/>
    <property type="match status" value="1"/>
</dbReference>
<dbReference type="SUPFAM" id="SSF161098">
    <property type="entry name" value="MetI-like"/>
    <property type="match status" value="1"/>
</dbReference>
<dbReference type="CDD" id="cd06261">
    <property type="entry name" value="TM_PBP2"/>
    <property type="match status" value="1"/>
</dbReference>
<evidence type="ECO:0000256" key="1">
    <source>
        <dbReference type="ARBA" id="ARBA00003159"/>
    </source>
</evidence>
<dbReference type="PROSITE" id="PS50928">
    <property type="entry name" value="ABC_TM1"/>
    <property type="match status" value="1"/>
</dbReference>
<evidence type="ECO:0000256" key="9">
    <source>
        <dbReference type="ARBA" id="ARBA00022989"/>
    </source>
</evidence>
<protein>
    <recommendedName>
        <fullName evidence="4">Putative glutamine transport system permease protein GlnP</fullName>
    </recommendedName>
</protein>
<evidence type="ECO:0000256" key="2">
    <source>
        <dbReference type="ARBA" id="ARBA00004429"/>
    </source>
</evidence>
<dbReference type="EMBL" id="FORX01000007">
    <property type="protein sequence ID" value="SFJ77643.1"/>
    <property type="molecule type" value="Genomic_DNA"/>
</dbReference>
<sequence>MAFQFEPSVVVDTLPMLMRGVWYTIYLTVGGLFFGFLLGVATGLMKLARPFFVRKLADLYVELIRGTPMLVQAMFLYYGVPMAVGLRIPPLIAGVIVIAINSGAYIAEIVRGAIQSINVGQTEAGRSIGLTRAQTMRYIIWPQAFKRMIPPLGNQFIISLKDTSLLMVIGVGELLRTGQEIVAVNFRAFEVYMAVAMVYLVMTMSIAKALKILENRLINKTSGKRA</sequence>
<organism evidence="13 14">
    <name type="scientific">Desulfomicrobium apsheronum</name>
    <dbReference type="NCBI Taxonomy" id="52560"/>
    <lineage>
        <taxon>Bacteria</taxon>
        <taxon>Pseudomonadati</taxon>
        <taxon>Thermodesulfobacteriota</taxon>
        <taxon>Desulfovibrionia</taxon>
        <taxon>Desulfovibrionales</taxon>
        <taxon>Desulfomicrobiaceae</taxon>
        <taxon>Desulfomicrobium</taxon>
    </lineage>
</organism>
<dbReference type="AlphaFoldDB" id="A0A1I3U4H2"/>
<dbReference type="PANTHER" id="PTHR30614">
    <property type="entry name" value="MEMBRANE COMPONENT OF AMINO ACID ABC TRANSPORTER"/>
    <property type="match status" value="1"/>
</dbReference>
<dbReference type="RefSeq" id="WP_092374124.1">
    <property type="nucleotide sequence ID" value="NZ_FORX01000007.1"/>
</dbReference>
<dbReference type="Gene3D" id="1.10.3720.10">
    <property type="entry name" value="MetI-like"/>
    <property type="match status" value="1"/>
</dbReference>
<evidence type="ECO:0000313" key="14">
    <source>
        <dbReference type="Proteomes" id="UP000198635"/>
    </source>
</evidence>
<dbReference type="Proteomes" id="UP000198635">
    <property type="component" value="Unassembled WGS sequence"/>
</dbReference>
<evidence type="ECO:0000256" key="7">
    <source>
        <dbReference type="ARBA" id="ARBA00022692"/>
    </source>
</evidence>
<proteinExistence type="inferred from homology"/>
<keyword evidence="5 11" id="KW-0813">Transport</keyword>
<dbReference type="OrthoDB" id="3181282at2"/>
<feature type="domain" description="ABC transmembrane type-1" evidence="12">
    <location>
        <begin position="21"/>
        <end position="210"/>
    </location>
</feature>
<dbReference type="InterPro" id="IPR043429">
    <property type="entry name" value="ArtM/GltK/GlnP/TcyL/YhdX-like"/>
</dbReference>
<evidence type="ECO:0000256" key="4">
    <source>
        <dbReference type="ARBA" id="ARBA00016506"/>
    </source>
</evidence>
<evidence type="ECO:0000256" key="11">
    <source>
        <dbReference type="RuleBase" id="RU363032"/>
    </source>
</evidence>